<gene>
    <name evidence="3" type="ORF">DES49_1590</name>
</gene>
<comment type="caution">
    <text evidence="3">The sequence shown here is derived from an EMBL/GenBank/DDBJ whole genome shotgun (WGS) entry which is preliminary data.</text>
</comment>
<reference evidence="3 4" key="1">
    <citation type="submission" date="2019-03" db="EMBL/GenBank/DDBJ databases">
        <title>Genomic Encyclopedia of Type Strains, Phase IV (KMG-IV): sequencing the most valuable type-strain genomes for metagenomic binning, comparative biology and taxonomic classification.</title>
        <authorList>
            <person name="Goeker M."/>
        </authorList>
    </citation>
    <scope>NUCLEOTIDE SEQUENCE [LARGE SCALE GENOMIC DNA]</scope>
    <source>
        <strain evidence="3 4">DSM 15505</strain>
    </source>
</reference>
<keyword evidence="4" id="KW-1185">Reference proteome</keyword>
<evidence type="ECO:0000313" key="4">
    <source>
        <dbReference type="Proteomes" id="UP000295830"/>
    </source>
</evidence>
<dbReference type="Proteomes" id="UP000295830">
    <property type="component" value="Unassembled WGS sequence"/>
</dbReference>
<name>A0A4R7JTX3_9GAMM</name>
<evidence type="ECO:0000256" key="1">
    <source>
        <dbReference type="SAM" id="MobiDB-lite"/>
    </source>
</evidence>
<feature type="compositionally biased region" description="Basic and acidic residues" evidence="1">
    <location>
        <begin position="55"/>
        <end position="65"/>
    </location>
</feature>
<dbReference type="AlphaFoldDB" id="A0A4R7JTX3"/>
<feature type="region of interest" description="Disordered" evidence="1">
    <location>
        <begin position="25"/>
        <end position="65"/>
    </location>
</feature>
<feature type="signal peptide" evidence="2">
    <location>
        <begin position="1"/>
        <end position="24"/>
    </location>
</feature>
<evidence type="ECO:0000256" key="2">
    <source>
        <dbReference type="SAM" id="SignalP"/>
    </source>
</evidence>
<protein>
    <submittedName>
        <fullName evidence="3">Uncharacterized protein</fullName>
    </submittedName>
</protein>
<evidence type="ECO:0000313" key="3">
    <source>
        <dbReference type="EMBL" id="TDT41495.1"/>
    </source>
</evidence>
<accession>A0A4R7JTX3</accession>
<sequence>MNGKWLYICVPAILLAMGWGSTVADEDTASAGKSGEEEEKEKKDAAPEFPSALRLDPEKMPEPVRKSVLQRIDEHERLEELLRNQPLEIQREEGTGD</sequence>
<proteinExistence type="predicted"/>
<organism evidence="3 4">
    <name type="scientific">Halospina denitrificans</name>
    <dbReference type="NCBI Taxonomy" id="332522"/>
    <lineage>
        <taxon>Bacteria</taxon>
        <taxon>Pseudomonadati</taxon>
        <taxon>Pseudomonadota</taxon>
        <taxon>Gammaproteobacteria</taxon>
        <taxon>Halospina</taxon>
    </lineage>
</organism>
<dbReference type="EMBL" id="SOAX01000003">
    <property type="protein sequence ID" value="TDT41495.1"/>
    <property type="molecule type" value="Genomic_DNA"/>
</dbReference>
<keyword evidence="2" id="KW-0732">Signal</keyword>
<feature type="chain" id="PRO_5020550837" evidence="2">
    <location>
        <begin position="25"/>
        <end position="97"/>
    </location>
</feature>
<dbReference type="RefSeq" id="WP_133735861.1">
    <property type="nucleotide sequence ID" value="NZ_SOAX01000003.1"/>
</dbReference>